<feature type="compositionally biased region" description="Polar residues" evidence="1">
    <location>
        <begin position="1"/>
        <end position="11"/>
    </location>
</feature>
<gene>
    <name evidence="2" type="ORF">CYMTET_20765</name>
</gene>
<name>A0AAE0G447_9CHLO</name>
<accession>A0AAE0G447</accession>
<feature type="region of interest" description="Disordered" evidence="1">
    <location>
        <begin position="1"/>
        <end position="45"/>
    </location>
</feature>
<keyword evidence="3" id="KW-1185">Reference proteome</keyword>
<evidence type="ECO:0000256" key="1">
    <source>
        <dbReference type="SAM" id="MobiDB-lite"/>
    </source>
</evidence>
<organism evidence="2 3">
    <name type="scientific">Cymbomonas tetramitiformis</name>
    <dbReference type="NCBI Taxonomy" id="36881"/>
    <lineage>
        <taxon>Eukaryota</taxon>
        <taxon>Viridiplantae</taxon>
        <taxon>Chlorophyta</taxon>
        <taxon>Pyramimonadophyceae</taxon>
        <taxon>Pyramimonadales</taxon>
        <taxon>Pyramimonadaceae</taxon>
        <taxon>Cymbomonas</taxon>
    </lineage>
</organism>
<feature type="region of interest" description="Disordered" evidence="1">
    <location>
        <begin position="249"/>
        <end position="289"/>
    </location>
</feature>
<feature type="compositionally biased region" description="Polar residues" evidence="1">
    <location>
        <begin position="189"/>
        <end position="198"/>
    </location>
</feature>
<feature type="compositionally biased region" description="Low complexity" evidence="1">
    <location>
        <begin position="80"/>
        <end position="91"/>
    </location>
</feature>
<dbReference type="AlphaFoldDB" id="A0AAE0G447"/>
<sequence>MDNSSVSTEVPSSAPPTVQAAMPESIPNAMPVTAATENPSTSLGTDDMLAQKLKRREANRLAQARCRANKKARQMNTGGAPPESAASPSPSIQTTPKHVVQPALTPTQQQIVGAAALDSPLSTASPIDPKGNVSELLKVSAALVGEKSVDQASALAAVASGEPKGEDTHEAKPAIEVGAPSIASPLVQRAQNPPSKISSKNDLDTVLEELRKHQKTSYNPVKNTPEWTDLKDKLSEDIIRHEAHSVLTDALGEDGSLSPSMDSSAADAPQAPSNDCPAESQAATELTTS</sequence>
<feature type="region of interest" description="Disordered" evidence="1">
    <location>
        <begin position="182"/>
        <end position="202"/>
    </location>
</feature>
<proteinExistence type="predicted"/>
<reference evidence="2 3" key="1">
    <citation type="journal article" date="2015" name="Genome Biol. Evol.">
        <title>Comparative Genomics of a Bacterivorous Green Alga Reveals Evolutionary Causalities and Consequences of Phago-Mixotrophic Mode of Nutrition.</title>
        <authorList>
            <person name="Burns J.A."/>
            <person name="Paasch A."/>
            <person name="Narechania A."/>
            <person name="Kim E."/>
        </authorList>
    </citation>
    <scope>NUCLEOTIDE SEQUENCE [LARGE SCALE GENOMIC DNA]</scope>
    <source>
        <strain evidence="2 3">PLY_AMNH</strain>
    </source>
</reference>
<dbReference type="CDD" id="cd14686">
    <property type="entry name" value="bZIP"/>
    <property type="match status" value="1"/>
</dbReference>
<dbReference type="Proteomes" id="UP001190700">
    <property type="component" value="Unassembled WGS sequence"/>
</dbReference>
<evidence type="ECO:0000313" key="3">
    <source>
        <dbReference type="Proteomes" id="UP001190700"/>
    </source>
</evidence>
<comment type="caution">
    <text evidence="2">The sequence shown here is derived from an EMBL/GenBank/DDBJ whole genome shotgun (WGS) entry which is preliminary data.</text>
</comment>
<feature type="region of interest" description="Disordered" evidence="1">
    <location>
        <begin position="62"/>
        <end position="107"/>
    </location>
</feature>
<feature type="compositionally biased region" description="Low complexity" evidence="1">
    <location>
        <begin position="254"/>
        <end position="275"/>
    </location>
</feature>
<feature type="compositionally biased region" description="Polar residues" evidence="1">
    <location>
        <begin position="35"/>
        <end position="44"/>
    </location>
</feature>
<protein>
    <recommendedName>
        <fullName evidence="4">BZIP domain-containing protein</fullName>
    </recommendedName>
</protein>
<evidence type="ECO:0000313" key="2">
    <source>
        <dbReference type="EMBL" id="KAK3270855.1"/>
    </source>
</evidence>
<evidence type="ECO:0008006" key="4">
    <source>
        <dbReference type="Google" id="ProtNLM"/>
    </source>
</evidence>
<dbReference type="EMBL" id="LGRX02010164">
    <property type="protein sequence ID" value="KAK3270855.1"/>
    <property type="molecule type" value="Genomic_DNA"/>
</dbReference>